<keyword evidence="7" id="KW-0234">DNA repair</keyword>
<dbReference type="InterPro" id="IPR001650">
    <property type="entry name" value="Helicase_C-like"/>
</dbReference>
<accession>A0ABY7M1R0</accession>
<dbReference type="PANTHER" id="PTHR47964:SF1">
    <property type="entry name" value="ATP-DEPENDENT DNA HELICASE HOMOLOG RECG, CHLOROPLASTIC"/>
    <property type="match status" value="1"/>
</dbReference>
<evidence type="ECO:0000256" key="6">
    <source>
        <dbReference type="ARBA" id="ARBA00023125"/>
    </source>
</evidence>
<dbReference type="PROSITE" id="PS51192">
    <property type="entry name" value="HELICASE_ATP_BIND_1"/>
    <property type="match status" value="1"/>
</dbReference>
<dbReference type="SUPFAM" id="SSF52540">
    <property type="entry name" value="P-loop containing nucleoside triphosphate hydrolases"/>
    <property type="match status" value="1"/>
</dbReference>
<gene>
    <name evidence="10" type="ORF">O7R10_01055</name>
</gene>
<dbReference type="InterPro" id="IPR027417">
    <property type="entry name" value="P-loop_NTPase"/>
</dbReference>
<evidence type="ECO:0000259" key="8">
    <source>
        <dbReference type="PROSITE" id="PS51192"/>
    </source>
</evidence>
<dbReference type="Pfam" id="PF00270">
    <property type="entry name" value="DEAD"/>
    <property type="match status" value="1"/>
</dbReference>
<reference evidence="10" key="1">
    <citation type="submission" date="2022-12" db="EMBL/GenBank/DDBJ databases">
        <title>Genomic Characterization of Candidatus Phytoplasma sacchari in China.</title>
        <authorList>
            <person name="Zhang R.-Y."/>
        </authorList>
    </citation>
    <scope>NUCLEOTIDE SEQUENCE [LARGE SCALE GENOMIC DNA]</scope>
    <source>
        <strain evidence="10">SCWL1</strain>
    </source>
</reference>
<keyword evidence="4 10" id="KW-0347">Helicase</keyword>
<dbReference type="InterPro" id="IPR014001">
    <property type="entry name" value="Helicase_ATP-bd"/>
</dbReference>
<dbReference type="Proteomes" id="UP001210120">
    <property type="component" value="Chromosome"/>
</dbReference>
<evidence type="ECO:0000256" key="1">
    <source>
        <dbReference type="ARBA" id="ARBA00022741"/>
    </source>
</evidence>
<dbReference type="Gene3D" id="3.40.50.300">
    <property type="entry name" value="P-loop containing nucleotide triphosphate hydrolases"/>
    <property type="match status" value="2"/>
</dbReference>
<evidence type="ECO:0000256" key="4">
    <source>
        <dbReference type="ARBA" id="ARBA00022806"/>
    </source>
</evidence>
<evidence type="ECO:0000256" key="5">
    <source>
        <dbReference type="ARBA" id="ARBA00022840"/>
    </source>
</evidence>
<organism evidence="10 11">
    <name type="scientific">Candidatus Phytoplasma sacchari</name>
    <dbReference type="NCBI Taxonomy" id="2609813"/>
    <lineage>
        <taxon>Bacteria</taxon>
        <taxon>Bacillati</taxon>
        <taxon>Mycoplasmatota</taxon>
        <taxon>Mollicutes</taxon>
        <taxon>Acholeplasmatales</taxon>
        <taxon>Acholeplasmataceae</taxon>
        <taxon>Candidatus Phytoplasma</taxon>
        <taxon>16SrXI (Rice yellow dwarf group)</taxon>
    </lineage>
</organism>
<dbReference type="InterPro" id="IPR011545">
    <property type="entry name" value="DEAD/DEAH_box_helicase_dom"/>
</dbReference>
<evidence type="ECO:0000256" key="2">
    <source>
        <dbReference type="ARBA" id="ARBA00022763"/>
    </source>
</evidence>
<evidence type="ECO:0000256" key="7">
    <source>
        <dbReference type="ARBA" id="ARBA00023204"/>
    </source>
</evidence>
<dbReference type="InterPro" id="IPR047112">
    <property type="entry name" value="RecG/Mfd"/>
</dbReference>
<feature type="domain" description="Helicase ATP-binding" evidence="8">
    <location>
        <begin position="66"/>
        <end position="221"/>
    </location>
</feature>
<keyword evidence="5" id="KW-0067">ATP-binding</keyword>
<protein>
    <submittedName>
        <fullName evidence="10">Helicase-related protein</fullName>
    </submittedName>
</protein>
<dbReference type="EMBL" id="CP115156">
    <property type="protein sequence ID" value="WBL31636.1"/>
    <property type="molecule type" value="Genomic_DNA"/>
</dbReference>
<dbReference type="PROSITE" id="PS51194">
    <property type="entry name" value="HELICASE_CTER"/>
    <property type="match status" value="1"/>
</dbReference>
<evidence type="ECO:0000259" key="9">
    <source>
        <dbReference type="PROSITE" id="PS51194"/>
    </source>
</evidence>
<keyword evidence="11" id="KW-1185">Reference proteome</keyword>
<feature type="domain" description="Helicase C-terminal" evidence="9">
    <location>
        <begin position="240"/>
        <end position="389"/>
    </location>
</feature>
<sequence>MLFESIKRFKIEEAIKIIQKWFVKSKIKIFKHPILYDIYYVKKMIEKIPFILTKNQKKIVNEIYIDFKKKYITRRLIQGDVGTGKTIISFIAALGVISAKKQVLIMAPTEILAKQHYLNFSKLFPEIKTIFLTSKTKNKENFKKKIKEENIQIVFGTHLLSNIDFKELGLIIIDETHKFGIHVKKKTIYKNSTSDVLYLTATPIPKTFNTILFNFLDISILKENPYQKRNIITKIVSFEKIIPLIIQNQQKKEQSYLIVPSIKDNNKYFSIQKIKSLLEKNKIKNFYVLHSRIKTEEKEQIMNCFSNDKKGILLTTSIVEVGIDIKNATLIIILGAEYFGLSQLHQLRGRVGRNKKQNYCFFVSKNKNKRLKILEKENNCFKLSEIDLINRGPGDFLGHKQSGFFKYNFLNIEKDFEIIKNIKEYFSQKNKKERI</sequence>
<keyword evidence="1" id="KW-0547">Nucleotide-binding</keyword>
<proteinExistence type="predicted"/>
<dbReference type="SMART" id="SM00490">
    <property type="entry name" value="HELICc"/>
    <property type="match status" value="1"/>
</dbReference>
<name>A0ABY7M1R0_9MOLU</name>
<keyword evidence="6" id="KW-0238">DNA-binding</keyword>
<dbReference type="SMART" id="SM00487">
    <property type="entry name" value="DEXDc"/>
    <property type="match status" value="1"/>
</dbReference>
<keyword evidence="3" id="KW-0378">Hydrolase</keyword>
<evidence type="ECO:0000313" key="10">
    <source>
        <dbReference type="EMBL" id="WBL31636.1"/>
    </source>
</evidence>
<dbReference type="Pfam" id="PF00271">
    <property type="entry name" value="Helicase_C"/>
    <property type="match status" value="1"/>
</dbReference>
<keyword evidence="2" id="KW-0227">DNA damage</keyword>
<dbReference type="GO" id="GO:0004386">
    <property type="term" value="F:helicase activity"/>
    <property type="evidence" value="ECO:0007669"/>
    <property type="project" value="UniProtKB-KW"/>
</dbReference>
<dbReference type="PANTHER" id="PTHR47964">
    <property type="entry name" value="ATP-DEPENDENT DNA HELICASE HOMOLOG RECG, CHLOROPLASTIC"/>
    <property type="match status" value="1"/>
</dbReference>
<evidence type="ECO:0000313" key="11">
    <source>
        <dbReference type="Proteomes" id="UP001210120"/>
    </source>
</evidence>
<evidence type="ECO:0000256" key="3">
    <source>
        <dbReference type="ARBA" id="ARBA00022801"/>
    </source>
</evidence>